<dbReference type="InterPro" id="IPR029058">
    <property type="entry name" value="AB_hydrolase_fold"/>
</dbReference>
<dbReference type="SUPFAM" id="SSF53474">
    <property type="entry name" value="alpha/beta-Hydrolases"/>
    <property type="match status" value="1"/>
</dbReference>
<dbReference type="Gene3D" id="1.10.10.1120">
    <property type="entry name" value="Lysin B, C-terminal linker domain"/>
    <property type="match status" value="1"/>
</dbReference>
<sequence length="348" mass="37887">MRIGGQYVGLGLGDSSDEIRKIKAYMRNKFRSYAGDLADTSLFDEQMQAAVVEMQARYRNSGKLSVDAYIPGVINAETKYVMGYLPRPVAVKPVIFTVEGHLSDMWAGPSASIGAQLSAEGLAFWQPVGYNSGALPFDNKSGVNELVRLLSSTVLTDDSGKAVALFPAGTPWGITGFSQGAMVVCEFMMQYVLPEGAPLHWRLKDFKRGLCFGNPRREKDRVCPWSTDPPSAGTQGIMDVTFDTSKTDIADRWQEHPRKGDMFAENTTDAAGKDKTAIAKIICENSWVGGPSALFARVLALFGNPVGESFAAIKAIFDAIMFLVRSPNPHYSTVAEPGDFDWMRGIAA</sequence>
<proteinExistence type="predicted"/>
<evidence type="ECO:0000313" key="3">
    <source>
        <dbReference type="Proteomes" id="UP000037843"/>
    </source>
</evidence>
<name>A0A7V8RXB1_9MYCO</name>
<dbReference type="Proteomes" id="UP000037843">
    <property type="component" value="Unassembled WGS sequence"/>
</dbReference>
<dbReference type="AlphaFoldDB" id="A0A7V8RXB1"/>
<evidence type="ECO:0000313" key="2">
    <source>
        <dbReference type="EMBL" id="KPG14337.1"/>
    </source>
</evidence>
<gene>
    <name evidence="1" type="ORF">AN908_06640</name>
    <name evidence="2" type="ORF">AN908_07155</name>
</gene>
<evidence type="ECO:0008006" key="4">
    <source>
        <dbReference type="Google" id="ProtNLM"/>
    </source>
</evidence>
<organism evidence="1 3">
    <name type="scientific">Mycobacteroides immunogenum</name>
    <dbReference type="NCBI Taxonomy" id="83262"/>
    <lineage>
        <taxon>Bacteria</taxon>
        <taxon>Bacillati</taxon>
        <taxon>Actinomycetota</taxon>
        <taxon>Actinomycetes</taxon>
        <taxon>Mycobacteriales</taxon>
        <taxon>Mycobacteriaceae</taxon>
        <taxon>Mycobacteroides</taxon>
    </lineage>
</organism>
<comment type="caution">
    <text evidence="1">The sequence shown here is derived from an EMBL/GenBank/DDBJ whole genome shotgun (WGS) entry which is preliminary data.</text>
</comment>
<evidence type="ECO:0000313" key="1">
    <source>
        <dbReference type="EMBL" id="KPG14261.1"/>
    </source>
</evidence>
<protein>
    <recommendedName>
        <fullName evidence="4">Peptidoglycan binding-like domain-containing protein</fullName>
    </recommendedName>
</protein>
<dbReference type="EMBL" id="LJFO01000003">
    <property type="protein sequence ID" value="KPG14337.1"/>
    <property type="molecule type" value="Genomic_DNA"/>
</dbReference>
<reference evidence="1 3" key="1">
    <citation type="submission" date="2015-09" db="EMBL/GenBank/DDBJ databases">
        <title>Genome Sequences of Mycobacterium immunogenum Isolates, Recuperated from a Chloraminated Drinking Water Distribution System Simulator Subjected to Episodes of Nitrification.</title>
        <authorList>
            <person name="Gomez-Alvarez V."/>
            <person name="Revetta R.P."/>
        </authorList>
    </citation>
    <scope>NUCLEOTIDE SEQUENCE [LARGE SCALE GENOMIC DNA]</scope>
    <source>
        <strain evidence="1 3">H008</strain>
    </source>
</reference>
<dbReference type="Gene3D" id="3.40.50.1820">
    <property type="entry name" value="alpha/beta hydrolase"/>
    <property type="match status" value="1"/>
</dbReference>
<dbReference type="EMBL" id="LJFO01000003">
    <property type="protein sequence ID" value="KPG14261.1"/>
    <property type="molecule type" value="Genomic_DNA"/>
</dbReference>
<dbReference type="InterPro" id="IPR041855">
    <property type="entry name" value="Lysin_B_C_ter"/>
</dbReference>
<accession>A0A7V8RXB1</accession>